<accession>A0A345ZZA1</accession>
<keyword evidence="1" id="KW-0812">Transmembrane</keyword>
<keyword evidence="3" id="KW-1185">Reference proteome</keyword>
<dbReference type="AlphaFoldDB" id="A0A345ZZA1"/>
<dbReference type="EMBL" id="CP031417">
    <property type="protein sequence ID" value="AXK82248.1"/>
    <property type="molecule type" value="Genomic_DNA"/>
</dbReference>
<keyword evidence="1" id="KW-1133">Transmembrane helix</keyword>
<gene>
    <name evidence="2" type="ORF">DW352_18000</name>
</gene>
<sequence length="126" mass="14758">MKLEFWQFKYEFDRDDAKIVIPILLLVLALCFTKLNPIILIGFGAIYYFVYFFADDAVELVNTQLRKRRMRCPRCKSRNVFLQGYDGYNSDEHYGYYLCNDCSTTSILIENGLMDVSSRKAAEADF</sequence>
<evidence type="ECO:0000313" key="3">
    <source>
        <dbReference type="Proteomes" id="UP000254889"/>
    </source>
</evidence>
<evidence type="ECO:0000256" key="1">
    <source>
        <dbReference type="SAM" id="Phobius"/>
    </source>
</evidence>
<evidence type="ECO:0000313" key="2">
    <source>
        <dbReference type="EMBL" id="AXK82248.1"/>
    </source>
</evidence>
<protein>
    <submittedName>
        <fullName evidence="2">Uncharacterized protein</fullName>
    </submittedName>
</protein>
<reference evidence="2 3" key="1">
    <citation type="submission" date="2018-07" db="EMBL/GenBank/DDBJ databases">
        <authorList>
            <person name="Quirk P.G."/>
            <person name="Krulwich T.A."/>
        </authorList>
    </citation>
    <scope>NUCLEOTIDE SEQUENCE [LARGE SCALE GENOMIC DNA]</scope>
    <source>
        <strain evidence="2 3">CC-BB4</strain>
    </source>
</reference>
<keyword evidence="1" id="KW-0472">Membrane</keyword>
<dbReference type="Proteomes" id="UP000254889">
    <property type="component" value="Chromosome"/>
</dbReference>
<dbReference type="KEGG" id="ptaw:DW352_18000"/>
<proteinExistence type="predicted"/>
<name>A0A345ZZA1_9HYPH</name>
<feature type="transmembrane region" description="Helical" evidence="1">
    <location>
        <begin position="20"/>
        <end position="39"/>
    </location>
</feature>
<organism evidence="2 3">
    <name type="scientific">Pseudolabrys taiwanensis</name>
    <dbReference type="NCBI Taxonomy" id="331696"/>
    <lineage>
        <taxon>Bacteria</taxon>
        <taxon>Pseudomonadati</taxon>
        <taxon>Pseudomonadota</taxon>
        <taxon>Alphaproteobacteria</taxon>
        <taxon>Hyphomicrobiales</taxon>
        <taxon>Xanthobacteraceae</taxon>
        <taxon>Pseudolabrys</taxon>
    </lineage>
</organism>